<dbReference type="InterPro" id="IPR027417">
    <property type="entry name" value="P-loop_NTPase"/>
</dbReference>
<dbReference type="InterPro" id="IPR003593">
    <property type="entry name" value="AAA+_ATPase"/>
</dbReference>
<dbReference type="Proteomes" id="UP001498771">
    <property type="component" value="Unassembled WGS sequence"/>
</dbReference>
<organism evidence="6 7">
    <name type="scientific">Myxozyma melibiosi</name>
    <dbReference type="NCBI Taxonomy" id="54550"/>
    <lineage>
        <taxon>Eukaryota</taxon>
        <taxon>Fungi</taxon>
        <taxon>Dikarya</taxon>
        <taxon>Ascomycota</taxon>
        <taxon>Saccharomycotina</taxon>
        <taxon>Lipomycetes</taxon>
        <taxon>Lipomycetales</taxon>
        <taxon>Lipomycetaceae</taxon>
        <taxon>Myxozyma</taxon>
    </lineage>
</organism>
<evidence type="ECO:0000256" key="4">
    <source>
        <dbReference type="ARBA" id="ARBA00022840"/>
    </source>
</evidence>
<dbReference type="InterPro" id="IPR003439">
    <property type="entry name" value="ABC_transporter-like_ATP-bd"/>
</dbReference>
<keyword evidence="2" id="KW-0813">Transport</keyword>
<dbReference type="SUPFAM" id="SSF52540">
    <property type="entry name" value="P-loop containing nucleoside triphosphate hydrolases"/>
    <property type="match status" value="2"/>
</dbReference>
<dbReference type="PANTHER" id="PTHR43117:SF4">
    <property type="entry name" value="OSMOPROTECTANT IMPORT ATP-BINDING PROTEIN OSMV"/>
    <property type="match status" value="1"/>
</dbReference>
<dbReference type="SMART" id="SM00382">
    <property type="entry name" value="AAA"/>
    <property type="match status" value="2"/>
</dbReference>
<dbReference type="GeneID" id="90037758"/>
<evidence type="ECO:0000256" key="1">
    <source>
        <dbReference type="ARBA" id="ARBA00005417"/>
    </source>
</evidence>
<dbReference type="GO" id="GO:0016787">
    <property type="term" value="F:hydrolase activity"/>
    <property type="evidence" value="ECO:0007669"/>
    <property type="project" value="UniProtKB-KW"/>
</dbReference>
<gene>
    <name evidence="6" type="ORF">BZA70DRAFT_276094</name>
</gene>
<name>A0ABR1F8Q7_9ASCO</name>
<evidence type="ECO:0000256" key="3">
    <source>
        <dbReference type="ARBA" id="ARBA00022741"/>
    </source>
</evidence>
<reference evidence="6 7" key="1">
    <citation type="submission" date="2024-03" db="EMBL/GenBank/DDBJ databases">
        <title>Genome-scale model development and genomic sequencing of the oleaginous clade Lipomyces.</title>
        <authorList>
            <consortium name="Lawrence Berkeley National Laboratory"/>
            <person name="Czajka J.J."/>
            <person name="Han Y."/>
            <person name="Kim J."/>
            <person name="Mondo S.J."/>
            <person name="Hofstad B.A."/>
            <person name="Robles A."/>
            <person name="Haridas S."/>
            <person name="Riley R."/>
            <person name="LaButti K."/>
            <person name="Pangilinan J."/>
            <person name="Andreopoulos W."/>
            <person name="Lipzen A."/>
            <person name="Yan J."/>
            <person name="Wang M."/>
            <person name="Ng V."/>
            <person name="Grigoriev I.V."/>
            <person name="Spatafora J.W."/>
            <person name="Magnuson J.K."/>
            <person name="Baker S.E."/>
            <person name="Pomraning K.R."/>
        </authorList>
    </citation>
    <scope>NUCLEOTIDE SEQUENCE [LARGE SCALE GENOMIC DNA]</scope>
    <source>
        <strain evidence="6 7">Phaff 52-87</strain>
    </source>
</reference>
<keyword evidence="3" id="KW-0547">Nucleotide-binding</keyword>
<evidence type="ECO:0000256" key="2">
    <source>
        <dbReference type="ARBA" id="ARBA00022448"/>
    </source>
</evidence>
<evidence type="ECO:0000259" key="5">
    <source>
        <dbReference type="PROSITE" id="PS50893"/>
    </source>
</evidence>
<dbReference type="Pfam" id="PF00005">
    <property type="entry name" value="ABC_tran"/>
    <property type="match status" value="2"/>
</dbReference>
<evidence type="ECO:0000313" key="7">
    <source>
        <dbReference type="Proteomes" id="UP001498771"/>
    </source>
</evidence>
<protein>
    <submittedName>
        <fullName evidence="6">P-loop containing nucleoside triphosphate hydrolase protein</fullName>
    </submittedName>
</protein>
<dbReference type="Gene3D" id="3.40.50.300">
    <property type="entry name" value="P-loop containing nucleotide triphosphate hydrolases"/>
    <property type="match status" value="2"/>
</dbReference>
<dbReference type="PANTHER" id="PTHR43117">
    <property type="entry name" value="OSMOPROTECTANT IMPORT ATP-BINDING PROTEIN OSMV"/>
    <property type="match status" value="1"/>
</dbReference>
<comment type="caution">
    <text evidence="6">The sequence shown here is derived from an EMBL/GenBank/DDBJ whole genome shotgun (WGS) entry which is preliminary data.</text>
</comment>
<keyword evidence="4" id="KW-0067">ATP-binding</keyword>
<keyword evidence="7" id="KW-1185">Reference proteome</keyword>
<keyword evidence="6" id="KW-0378">Hydrolase</keyword>
<evidence type="ECO:0000313" key="6">
    <source>
        <dbReference type="EMBL" id="KAK7206228.1"/>
    </source>
</evidence>
<feature type="domain" description="ABC transporter" evidence="5">
    <location>
        <begin position="8"/>
        <end position="252"/>
    </location>
</feature>
<proteinExistence type="inferred from homology"/>
<dbReference type="RefSeq" id="XP_064769261.1">
    <property type="nucleotide sequence ID" value="XM_064912246.1"/>
</dbReference>
<comment type="similarity">
    <text evidence="1">Belongs to the ABC transporter superfamily.</text>
</comment>
<dbReference type="EMBL" id="JBBJBU010000003">
    <property type="protein sequence ID" value="KAK7206228.1"/>
    <property type="molecule type" value="Genomic_DNA"/>
</dbReference>
<feature type="domain" description="ABC transporter" evidence="5">
    <location>
        <begin position="279"/>
        <end position="507"/>
    </location>
</feature>
<accession>A0ABR1F8Q7</accession>
<dbReference type="PROSITE" id="PS50893">
    <property type="entry name" value="ABC_TRANSPORTER_2"/>
    <property type="match status" value="2"/>
</dbReference>
<sequence length="508" mass="56752">MSSGKALVVFKDALLRPQHHGKNLFTNPLSLDILPTQKWAVTGTHKSRLLQALAGQFTAVPASSRTYPFLENKVWPATACSLIMFDTDIKPAYLAARYEFFREAEDADLESFLRSAFHADKTDTAAIEKQEKVFNEVVDRLGLRQLLKQWVVTLSNGQNRRARIARGLLKSPRILLADEPFLGLDPGATENLANMLGELYPNPYVILGLRAHEPVPSWITHMAVADENGIVDAGTKEAVAPTIKKLIDQRNALFHDVEPFDFEAAGMTPPLREGVESIIDIDHATIQYEDRMVINDLKWVVKRGDRWHLRGNNGSGKSTLLSMLTADHPKSWNSKIKMFDEPRKVGKHNYFSINRAIGHASPEIHAIFPKTLKARSAAATGFTVGSFLPPAASAHVAGGLNKEQMYERVNKLLEYFKVDGNTTFGDLTLNDQKVVLFIRAIIRNPEILILDEAFSAMNDESIFRCKKFVDEWGGTVIAIGHVNDEIPRCDKYIRLHGGHTKPEQGLVE</sequence>